<accession>A0A4C1TR88</accession>
<feature type="compositionally biased region" description="Basic residues" evidence="1">
    <location>
        <begin position="1"/>
        <end position="11"/>
    </location>
</feature>
<feature type="compositionally biased region" description="Acidic residues" evidence="1">
    <location>
        <begin position="26"/>
        <end position="46"/>
    </location>
</feature>
<gene>
    <name evidence="2" type="ORF">EVAR_71699_1</name>
</gene>
<evidence type="ECO:0000313" key="2">
    <source>
        <dbReference type="EMBL" id="GBP16511.1"/>
    </source>
</evidence>
<evidence type="ECO:0000313" key="3">
    <source>
        <dbReference type="Proteomes" id="UP000299102"/>
    </source>
</evidence>
<dbReference type="Proteomes" id="UP000299102">
    <property type="component" value="Unassembled WGS sequence"/>
</dbReference>
<comment type="caution">
    <text evidence="2">The sequence shown here is derived from an EMBL/GenBank/DDBJ whole genome shotgun (WGS) entry which is preliminary data.</text>
</comment>
<protein>
    <submittedName>
        <fullName evidence="2">Uncharacterized protein</fullName>
    </submittedName>
</protein>
<proteinExistence type="predicted"/>
<reference evidence="2 3" key="1">
    <citation type="journal article" date="2019" name="Commun. Biol.">
        <title>The bagworm genome reveals a unique fibroin gene that provides high tensile strength.</title>
        <authorList>
            <person name="Kono N."/>
            <person name="Nakamura H."/>
            <person name="Ohtoshi R."/>
            <person name="Tomita M."/>
            <person name="Numata K."/>
            <person name="Arakawa K."/>
        </authorList>
    </citation>
    <scope>NUCLEOTIDE SEQUENCE [LARGE SCALE GENOMIC DNA]</scope>
</reference>
<evidence type="ECO:0000256" key="1">
    <source>
        <dbReference type="SAM" id="MobiDB-lite"/>
    </source>
</evidence>
<dbReference type="EMBL" id="BGZK01006051">
    <property type="protein sequence ID" value="GBP16511.1"/>
    <property type="molecule type" value="Genomic_DNA"/>
</dbReference>
<keyword evidence="3" id="KW-1185">Reference proteome</keyword>
<feature type="compositionally biased region" description="Polar residues" evidence="1">
    <location>
        <begin position="12"/>
        <end position="24"/>
    </location>
</feature>
<feature type="compositionally biased region" description="Polar residues" evidence="1">
    <location>
        <begin position="80"/>
        <end position="90"/>
    </location>
</feature>
<organism evidence="2 3">
    <name type="scientific">Eumeta variegata</name>
    <name type="common">Bagworm moth</name>
    <name type="synonym">Eumeta japonica</name>
    <dbReference type="NCBI Taxonomy" id="151549"/>
    <lineage>
        <taxon>Eukaryota</taxon>
        <taxon>Metazoa</taxon>
        <taxon>Ecdysozoa</taxon>
        <taxon>Arthropoda</taxon>
        <taxon>Hexapoda</taxon>
        <taxon>Insecta</taxon>
        <taxon>Pterygota</taxon>
        <taxon>Neoptera</taxon>
        <taxon>Endopterygota</taxon>
        <taxon>Lepidoptera</taxon>
        <taxon>Glossata</taxon>
        <taxon>Ditrysia</taxon>
        <taxon>Tineoidea</taxon>
        <taxon>Psychidae</taxon>
        <taxon>Oiketicinae</taxon>
        <taxon>Eumeta</taxon>
    </lineage>
</organism>
<feature type="region of interest" description="Disordered" evidence="1">
    <location>
        <begin position="67"/>
        <end position="90"/>
    </location>
</feature>
<name>A0A4C1TR88_EUMVA</name>
<sequence length="90" mass="10460">MLKLNSRKLQHRSQVNINDQQSDMIANDEQDDDDGDDQEDENEEFIDANGERKKKIVNTANQTIRTDVQDLEGADELRNENGQTWQRKSL</sequence>
<feature type="region of interest" description="Disordered" evidence="1">
    <location>
        <begin position="1"/>
        <end position="54"/>
    </location>
</feature>
<dbReference type="AlphaFoldDB" id="A0A4C1TR88"/>